<sequence>MKYNIRNYILCVLITLNLSNCGKNTDTKSETGTVSKSKIEINKSIENSTEFIYSSANKIEIIINNDFGFLVVGEPTEIYLKKENLYKKLSNLKVQKNKSVDLNGPEINSKGLKFELTATEENLLDGNIEILLSERTDDGGNFTHKLLIPVKKKLE</sequence>
<evidence type="ECO:0008006" key="3">
    <source>
        <dbReference type="Google" id="ProtNLM"/>
    </source>
</evidence>
<dbReference type="Proteomes" id="UP001501682">
    <property type="component" value="Unassembled WGS sequence"/>
</dbReference>
<organism evidence="1 2">
    <name type="scientific">Winogradskyella damuponensis</name>
    <dbReference type="NCBI Taxonomy" id="943939"/>
    <lineage>
        <taxon>Bacteria</taxon>
        <taxon>Pseudomonadati</taxon>
        <taxon>Bacteroidota</taxon>
        <taxon>Flavobacteriia</taxon>
        <taxon>Flavobacteriales</taxon>
        <taxon>Flavobacteriaceae</taxon>
        <taxon>Winogradskyella</taxon>
    </lineage>
</organism>
<dbReference type="RefSeq" id="WP_344712819.1">
    <property type="nucleotide sequence ID" value="NZ_BAABCB010000006.1"/>
</dbReference>
<comment type="caution">
    <text evidence="1">The sequence shown here is derived from an EMBL/GenBank/DDBJ whole genome shotgun (WGS) entry which is preliminary data.</text>
</comment>
<reference evidence="2" key="1">
    <citation type="journal article" date="2019" name="Int. J. Syst. Evol. Microbiol.">
        <title>The Global Catalogue of Microorganisms (GCM) 10K type strain sequencing project: providing services to taxonomists for standard genome sequencing and annotation.</title>
        <authorList>
            <consortium name="The Broad Institute Genomics Platform"/>
            <consortium name="The Broad Institute Genome Sequencing Center for Infectious Disease"/>
            <person name="Wu L."/>
            <person name="Ma J."/>
        </authorList>
    </citation>
    <scope>NUCLEOTIDE SEQUENCE [LARGE SCALE GENOMIC DNA]</scope>
    <source>
        <strain evidence="2">JCM 17633</strain>
    </source>
</reference>
<dbReference type="EMBL" id="BAABCB010000006">
    <property type="protein sequence ID" value="GAA4241526.1"/>
    <property type="molecule type" value="Genomic_DNA"/>
</dbReference>
<proteinExistence type="predicted"/>
<evidence type="ECO:0000313" key="2">
    <source>
        <dbReference type="Proteomes" id="UP001501682"/>
    </source>
</evidence>
<gene>
    <name evidence="1" type="ORF">GCM10022292_08310</name>
</gene>
<name>A0ABP8CNV9_9FLAO</name>
<protein>
    <recommendedName>
        <fullName evidence="3">Lipoprotein</fullName>
    </recommendedName>
</protein>
<keyword evidence="2" id="KW-1185">Reference proteome</keyword>
<accession>A0ABP8CNV9</accession>
<evidence type="ECO:0000313" key="1">
    <source>
        <dbReference type="EMBL" id="GAA4241526.1"/>
    </source>
</evidence>